<dbReference type="EMBL" id="STGV01000004">
    <property type="protein sequence ID" value="THV22556.1"/>
    <property type="molecule type" value="Genomic_DNA"/>
</dbReference>
<dbReference type="AlphaFoldDB" id="A0A4V4HML4"/>
<evidence type="ECO:0000313" key="3">
    <source>
        <dbReference type="Proteomes" id="UP000308828"/>
    </source>
</evidence>
<feature type="domain" description="Phytase-like" evidence="1">
    <location>
        <begin position="74"/>
        <end position="326"/>
    </location>
</feature>
<dbReference type="Proteomes" id="UP000308828">
    <property type="component" value="Unassembled WGS sequence"/>
</dbReference>
<dbReference type="PIRSF" id="PIRSF031900">
    <property type="entry name" value="UCP031900"/>
    <property type="match status" value="1"/>
</dbReference>
<name>A0A4V4HML4_9HYPH</name>
<dbReference type="InterPro" id="IPR014567">
    <property type="entry name" value="UCP031900"/>
</dbReference>
<proteinExistence type="predicted"/>
<protein>
    <recommendedName>
        <fullName evidence="1">Phytase-like domain-containing protein</fullName>
    </recommendedName>
</protein>
<evidence type="ECO:0000313" key="2">
    <source>
        <dbReference type="EMBL" id="THV22556.1"/>
    </source>
</evidence>
<sequence>MPETPVARRWASLAALVTAAACLSSCYPSDIPAGTALPIAVDARAIETLGGEPMLADGLRFTGGLELSSSEALFGAFSSIRFLDDARFLGVFDTGYWIAGRIVRDGEGRLSGLAEVTLAALLDADGRESLSKFQVDAESLAIDGQSRAYVGFEQRHRIVPYQPITDLARALPAAPLAAPFDLRRLRSNGGIEALMLAPADGPLSGALVAISEKTRDADGSLIGGILGGPLVGVFGVRPRDGFEVTDGAFLPDGDLLLLERRFTIASGVAVRLRRVEGASLKPGAVLDGEILLHADNRSQIDNMEGMDVLPAEDGSVRLILVSDDNHSILQRTLMLEFRLAATR</sequence>
<organism evidence="2 3">
    <name type="scientific">Peteryoungia ipomoeae</name>
    <dbReference type="NCBI Taxonomy" id="1210932"/>
    <lineage>
        <taxon>Bacteria</taxon>
        <taxon>Pseudomonadati</taxon>
        <taxon>Pseudomonadota</taxon>
        <taxon>Alphaproteobacteria</taxon>
        <taxon>Hyphomicrobiales</taxon>
        <taxon>Rhizobiaceae</taxon>
        <taxon>Peteryoungia</taxon>
    </lineage>
</organism>
<keyword evidence="3" id="KW-1185">Reference proteome</keyword>
<dbReference type="InterPro" id="IPR027372">
    <property type="entry name" value="Phytase-like_dom"/>
</dbReference>
<comment type="caution">
    <text evidence="2">The sequence shown here is derived from an EMBL/GenBank/DDBJ whole genome shotgun (WGS) entry which is preliminary data.</text>
</comment>
<reference evidence="2 3" key="1">
    <citation type="submission" date="2019-04" db="EMBL/GenBank/DDBJ databases">
        <title>Genome sequence of strain shin9-1.</title>
        <authorList>
            <person name="Gao J."/>
            <person name="Sun J."/>
        </authorList>
    </citation>
    <scope>NUCLEOTIDE SEQUENCE [LARGE SCALE GENOMIC DNA]</scope>
    <source>
        <strain evidence="3">shin9-1</strain>
    </source>
</reference>
<accession>A0A4V4HML4</accession>
<dbReference type="OrthoDB" id="9798693at2"/>
<evidence type="ECO:0000259" key="1">
    <source>
        <dbReference type="Pfam" id="PF13449"/>
    </source>
</evidence>
<gene>
    <name evidence="2" type="ORF">FAA97_14380</name>
</gene>
<dbReference type="Pfam" id="PF13449">
    <property type="entry name" value="Phytase-like"/>
    <property type="match status" value="1"/>
</dbReference>